<dbReference type="RefSeq" id="YP_010041373.1">
    <property type="nucleotide sequence ID" value="NC_054201.1"/>
</dbReference>
<keyword evidence="2" id="KW-0496">Mitochondrion</keyword>
<keyword evidence="1" id="KW-0812">Transmembrane</keyword>
<dbReference type="GeneID" id="63647871"/>
<protein>
    <submittedName>
        <fullName evidence="2">Uncharacterized protein</fullName>
    </submittedName>
</protein>
<name>A0A873QJR1_9AGAM</name>
<organism evidence="2">
    <name type="scientific">Pisolithus microcarpus</name>
    <dbReference type="NCBI Taxonomy" id="178872"/>
    <lineage>
        <taxon>Eukaryota</taxon>
        <taxon>Fungi</taxon>
        <taxon>Dikarya</taxon>
        <taxon>Basidiomycota</taxon>
        <taxon>Agaricomycotina</taxon>
        <taxon>Agaricomycetes</taxon>
        <taxon>Agaricomycetidae</taxon>
        <taxon>Boletales</taxon>
        <taxon>Sclerodermatineae</taxon>
        <taxon>Pisolithaceae</taxon>
        <taxon>Pisolithus</taxon>
    </lineage>
</organism>
<keyword evidence="1" id="KW-1133">Transmembrane helix</keyword>
<dbReference type="AlphaFoldDB" id="A0A873QJR1"/>
<keyword evidence="1" id="KW-0472">Membrane</keyword>
<evidence type="ECO:0000313" key="2">
    <source>
        <dbReference type="EMBL" id="QPA36151.1"/>
    </source>
</evidence>
<sequence>MIFWINQIECSSDLELRMMNFSKESFINSYTSRTQTLSPILESDEFVEIDLNEGNRSRFSTNTSVLENMTQRNNNFSNLKTKVLISLIPISLIIVTTTVLIKYLT</sequence>
<evidence type="ECO:0000256" key="1">
    <source>
        <dbReference type="SAM" id="Phobius"/>
    </source>
</evidence>
<proteinExistence type="predicted"/>
<reference evidence="2" key="1">
    <citation type="submission" date="2020-06" db="EMBL/GenBank/DDBJ databases">
        <title>The complete mitochondrial genome of two Pisolithus species.</title>
        <authorList>
            <person name="Li Q."/>
        </authorList>
    </citation>
    <scope>NUCLEOTIDE SEQUENCE</scope>
</reference>
<gene>
    <name evidence="2" type="primary">orf105</name>
</gene>
<geneLocation type="mitochondrion" evidence="2"/>
<accession>A0A873QJR1</accession>
<dbReference type="EMBL" id="MT577034">
    <property type="protein sequence ID" value="QPA36151.1"/>
    <property type="molecule type" value="Genomic_DNA"/>
</dbReference>
<feature type="transmembrane region" description="Helical" evidence="1">
    <location>
        <begin position="83"/>
        <end position="104"/>
    </location>
</feature>